<accession>A0AC59Z880</accession>
<sequence length="140" mass="16158">MASKDIKFSLTSGPFAQSCPALCEPMDYSPPGSSVHWILQARRREWIAMPSSKRSSQPRPWNGLAQLGAHTQPYAQTGLMKNRFLNMFNPSNRNKSFQWKHNAPLKQECCSLYECISLLDRNEIMFRFRKIYVPESKSVE</sequence>
<name>A0AC59Z880_RANTA</name>
<gene>
    <name evidence="1" type="ORF">MRATA1EN22A_LOCUS15128</name>
</gene>
<proteinExistence type="predicted"/>
<reference evidence="1" key="2">
    <citation type="submission" date="2025-03" db="EMBL/GenBank/DDBJ databases">
        <authorList>
            <consortium name="ELIXIR-Norway"/>
            <consortium name="Elixir Norway"/>
        </authorList>
    </citation>
    <scope>NUCLEOTIDE SEQUENCE</scope>
</reference>
<protein>
    <submittedName>
        <fullName evidence="1">Uncharacterized protein</fullName>
    </submittedName>
</protein>
<evidence type="ECO:0000313" key="2">
    <source>
        <dbReference type="Proteomes" id="UP001162501"/>
    </source>
</evidence>
<dbReference type="EMBL" id="OX596109">
    <property type="protein sequence ID" value="CAN0296105.1"/>
    <property type="molecule type" value="Genomic_DNA"/>
</dbReference>
<organism evidence="1 2">
    <name type="scientific">Rangifer tarandus platyrhynchus</name>
    <name type="common">Svalbard reindeer</name>
    <dbReference type="NCBI Taxonomy" id="3082113"/>
    <lineage>
        <taxon>Eukaryota</taxon>
        <taxon>Metazoa</taxon>
        <taxon>Chordata</taxon>
        <taxon>Craniata</taxon>
        <taxon>Vertebrata</taxon>
        <taxon>Euteleostomi</taxon>
        <taxon>Mammalia</taxon>
        <taxon>Eutheria</taxon>
        <taxon>Laurasiatheria</taxon>
        <taxon>Artiodactyla</taxon>
        <taxon>Ruminantia</taxon>
        <taxon>Pecora</taxon>
        <taxon>Cervidae</taxon>
        <taxon>Odocoileinae</taxon>
        <taxon>Rangifer</taxon>
    </lineage>
</organism>
<reference evidence="1" key="1">
    <citation type="submission" date="2023-05" db="EMBL/GenBank/DDBJ databases">
        <authorList>
            <consortium name="ELIXIR-Norway"/>
        </authorList>
    </citation>
    <scope>NUCLEOTIDE SEQUENCE</scope>
</reference>
<dbReference type="Proteomes" id="UP001162501">
    <property type="component" value="Chromosome 25"/>
</dbReference>
<evidence type="ECO:0000313" key="1">
    <source>
        <dbReference type="EMBL" id="CAN0296105.1"/>
    </source>
</evidence>